<proteinExistence type="predicted"/>
<dbReference type="EMBL" id="QLYX01000016">
    <property type="protein sequence ID" value="RAY11781.1"/>
    <property type="molecule type" value="Genomic_DNA"/>
</dbReference>
<protein>
    <submittedName>
        <fullName evidence="1">Uncharacterized protein</fullName>
    </submittedName>
</protein>
<dbReference type="AlphaFoldDB" id="A0A365GY85"/>
<dbReference type="Proteomes" id="UP000251891">
    <property type="component" value="Unassembled WGS sequence"/>
</dbReference>
<organism evidence="1 2">
    <name type="scientific">Actinomadura craniellae</name>
    <dbReference type="NCBI Taxonomy" id="2231787"/>
    <lineage>
        <taxon>Bacteria</taxon>
        <taxon>Bacillati</taxon>
        <taxon>Actinomycetota</taxon>
        <taxon>Actinomycetes</taxon>
        <taxon>Streptosporangiales</taxon>
        <taxon>Thermomonosporaceae</taxon>
        <taxon>Actinomadura</taxon>
    </lineage>
</organism>
<dbReference type="OrthoDB" id="3212180at2"/>
<reference evidence="1 2" key="1">
    <citation type="submission" date="2018-06" db="EMBL/GenBank/DDBJ databases">
        <title>Actinomadura craniellae sp. nov. isolated from marine sponge Craniella sp.</title>
        <authorList>
            <person name="Li L."/>
            <person name="Xu Q.H."/>
            <person name="Lin H.W."/>
            <person name="Lu Y.H."/>
        </authorList>
    </citation>
    <scope>NUCLEOTIDE SEQUENCE [LARGE SCALE GENOMIC DNA]</scope>
    <source>
        <strain evidence="1 2">LHW63021</strain>
    </source>
</reference>
<evidence type="ECO:0000313" key="2">
    <source>
        <dbReference type="Proteomes" id="UP000251891"/>
    </source>
</evidence>
<name>A0A365GY85_9ACTN</name>
<accession>A0A365GY85</accession>
<comment type="caution">
    <text evidence="1">The sequence shown here is derived from an EMBL/GenBank/DDBJ whole genome shotgun (WGS) entry which is preliminary data.</text>
</comment>
<keyword evidence="2" id="KW-1185">Reference proteome</keyword>
<sequence length="189" mass="20492">MRVGLAHHFGWAVAITASADHQVVDRRRIELIEPGMPTAPIHHEGKPLDDAAAAELVARVRASVARATSASLDELASALREPIISVSLRAWPPDFPEDITVQRRAPYESRADSVMYRQVLAGLARERGWTVHCYDAKNVENQAAGILAERAEEVLHGPRARFGPPWGKDQRMALAATIVAAGCRAVPGA</sequence>
<evidence type="ECO:0000313" key="1">
    <source>
        <dbReference type="EMBL" id="RAY11781.1"/>
    </source>
</evidence>
<gene>
    <name evidence="1" type="ORF">DPM19_27745</name>
</gene>